<evidence type="ECO:0000313" key="6">
    <source>
        <dbReference type="Proteomes" id="UP001501005"/>
    </source>
</evidence>
<feature type="domain" description="HTH tetR-type" evidence="4">
    <location>
        <begin position="88"/>
        <end position="148"/>
    </location>
</feature>
<dbReference type="Gene3D" id="1.10.10.60">
    <property type="entry name" value="Homeodomain-like"/>
    <property type="match status" value="1"/>
</dbReference>
<dbReference type="InterPro" id="IPR023772">
    <property type="entry name" value="DNA-bd_HTH_TetR-type_CS"/>
</dbReference>
<proteinExistence type="predicted"/>
<reference evidence="6" key="1">
    <citation type="journal article" date="2019" name="Int. J. Syst. Evol. Microbiol.">
        <title>The Global Catalogue of Microorganisms (GCM) 10K type strain sequencing project: providing services to taxonomists for standard genome sequencing and annotation.</title>
        <authorList>
            <consortium name="The Broad Institute Genomics Platform"/>
            <consortium name="The Broad Institute Genome Sequencing Center for Infectious Disease"/>
            <person name="Wu L."/>
            <person name="Ma J."/>
        </authorList>
    </citation>
    <scope>NUCLEOTIDE SEQUENCE [LARGE SCALE GENOMIC DNA]</scope>
    <source>
        <strain evidence="6">JCM 10673</strain>
    </source>
</reference>
<feature type="region of interest" description="Disordered" evidence="3">
    <location>
        <begin position="1"/>
        <end position="86"/>
    </location>
</feature>
<keyword evidence="1 2" id="KW-0238">DNA-binding</keyword>
<dbReference type="InterPro" id="IPR050109">
    <property type="entry name" value="HTH-type_TetR-like_transc_reg"/>
</dbReference>
<feature type="DNA-binding region" description="H-T-H motif" evidence="2">
    <location>
        <begin position="111"/>
        <end position="130"/>
    </location>
</feature>
<comment type="caution">
    <text evidence="5">The sequence shown here is derived from an EMBL/GenBank/DDBJ whole genome shotgun (WGS) entry which is preliminary data.</text>
</comment>
<dbReference type="PROSITE" id="PS01081">
    <property type="entry name" value="HTH_TETR_1"/>
    <property type="match status" value="1"/>
</dbReference>
<protein>
    <submittedName>
        <fullName evidence="5">TetR family transcriptional regulator</fullName>
    </submittedName>
</protein>
<dbReference type="Pfam" id="PF00440">
    <property type="entry name" value="TetR_N"/>
    <property type="match status" value="1"/>
</dbReference>
<dbReference type="InterPro" id="IPR009057">
    <property type="entry name" value="Homeodomain-like_sf"/>
</dbReference>
<evidence type="ECO:0000256" key="1">
    <source>
        <dbReference type="ARBA" id="ARBA00023125"/>
    </source>
</evidence>
<accession>A0ABP3YX38</accession>
<evidence type="ECO:0000313" key="5">
    <source>
        <dbReference type="EMBL" id="GAA0908800.1"/>
    </source>
</evidence>
<feature type="compositionally biased region" description="Polar residues" evidence="3">
    <location>
        <begin position="62"/>
        <end position="71"/>
    </location>
</feature>
<organism evidence="5 6">
    <name type="scientific">Streptomyces thermoalcalitolerans</name>
    <dbReference type="NCBI Taxonomy" id="65605"/>
    <lineage>
        <taxon>Bacteria</taxon>
        <taxon>Bacillati</taxon>
        <taxon>Actinomycetota</taxon>
        <taxon>Actinomycetes</taxon>
        <taxon>Kitasatosporales</taxon>
        <taxon>Streptomycetaceae</taxon>
        <taxon>Streptomyces</taxon>
    </lineage>
</organism>
<dbReference type="PROSITE" id="PS50977">
    <property type="entry name" value="HTH_TETR_2"/>
    <property type="match status" value="1"/>
</dbReference>
<sequence length="329" mass="35311">MPGADRPGDWLPAGREWGGLLDPAAAPPPAAAGGKAGGEADGKRAGTRHAARMQYVRGMSQPAKSSHTPATPDTPESAAGSRAAAQRLKMRRELAAAAMELFATKGYEATTVDEIAAAAGVARRTFFRHFRSKEEAIFPDHDDTLLRVEAVLNAAPAHEHPLDAVCRGIKEVMKMYAAQPEISVARYKLTREVPALREAEIASVSRYERLFTRYLLGHFDERAHADDANDDPLLAEVAASAVVTAHNHVLRRWLRANGQGDVEAQLDHAFAIVRRTFGSGIGAGRALGSSASSESSSASRQGEVLVAIARTDAPLPEVMRTIEEALRNR</sequence>
<dbReference type="Proteomes" id="UP001501005">
    <property type="component" value="Unassembled WGS sequence"/>
</dbReference>
<dbReference type="Pfam" id="PF17754">
    <property type="entry name" value="TetR_C_14"/>
    <property type="match status" value="1"/>
</dbReference>
<evidence type="ECO:0000256" key="2">
    <source>
        <dbReference type="PROSITE-ProRule" id="PRU00335"/>
    </source>
</evidence>
<gene>
    <name evidence="5" type="ORF">GCM10009549_16320</name>
</gene>
<evidence type="ECO:0000256" key="3">
    <source>
        <dbReference type="SAM" id="MobiDB-lite"/>
    </source>
</evidence>
<dbReference type="SUPFAM" id="SSF46689">
    <property type="entry name" value="Homeodomain-like"/>
    <property type="match status" value="1"/>
</dbReference>
<dbReference type="PANTHER" id="PTHR30055:SF226">
    <property type="entry name" value="HTH-TYPE TRANSCRIPTIONAL REGULATOR PKSA"/>
    <property type="match status" value="1"/>
</dbReference>
<name>A0ABP3YX38_9ACTN</name>
<dbReference type="Gene3D" id="1.10.357.10">
    <property type="entry name" value="Tetracycline Repressor, domain 2"/>
    <property type="match status" value="1"/>
</dbReference>
<evidence type="ECO:0000259" key="4">
    <source>
        <dbReference type="PROSITE" id="PS50977"/>
    </source>
</evidence>
<dbReference type="InterPro" id="IPR001647">
    <property type="entry name" value="HTH_TetR"/>
</dbReference>
<dbReference type="PRINTS" id="PR00455">
    <property type="entry name" value="HTHTETR"/>
</dbReference>
<dbReference type="EMBL" id="BAAAHG010000009">
    <property type="protein sequence ID" value="GAA0908800.1"/>
    <property type="molecule type" value="Genomic_DNA"/>
</dbReference>
<dbReference type="InterPro" id="IPR041347">
    <property type="entry name" value="MftR_C"/>
</dbReference>
<dbReference type="PANTHER" id="PTHR30055">
    <property type="entry name" value="HTH-TYPE TRANSCRIPTIONAL REGULATOR RUTR"/>
    <property type="match status" value="1"/>
</dbReference>
<keyword evidence="6" id="KW-1185">Reference proteome</keyword>